<dbReference type="PROSITE" id="PS50112">
    <property type="entry name" value="PAS"/>
    <property type="match status" value="1"/>
</dbReference>
<dbReference type="PROSITE" id="PS50109">
    <property type="entry name" value="HIS_KIN"/>
    <property type="match status" value="1"/>
</dbReference>
<dbReference type="FunFam" id="1.10.287.130:FF:000002">
    <property type="entry name" value="Two-component osmosensing histidine kinase"/>
    <property type="match status" value="1"/>
</dbReference>
<dbReference type="InterPro" id="IPR001789">
    <property type="entry name" value="Sig_transdc_resp-reg_receiver"/>
</dbReference>
<feature type="domain" description="Histidine kinase" evidence="19">
    <location>
        <begin position="1215"/>
        <end position="1436"/>
    </location>
</feature>
<keyword evidence="18" id="KW-0732">Signal</keyword>
<evidence type="ECO:0000256" key="11">
    <source>
        <dbReference type="ARBA" id="ARBA00022989"/>
    </source>
</evidence>
<dbReference type="InterPro" id="IPR000014">
    <property type="entry name" value="PAS"/>
</dbReference>
<dbReference type="NCBIfam" id="TIGR00229">
    <property type="entry name" value="sensory_box"/>
    <property type="match status" value="2"/>
</dbReference>
<dbReference type="Pfam" id="PF13426">
    <property type="entry name" value="PAS_9"/>
    <property type="match status" value="1"/>
</dbReference>
<evidence type="ECO:0000256" key="3">
    <source>
        <dbReference type="ARBA" id="ARBA00012438"/>
    </source>
</evidence>
<dbReference type="InterPro" id="IPR003594">
    <property type="entry name" value="HATPase_dom"/>
</dbReference>
<feature type="modified residue" description="Phosphohistidine" evidence="16">
    <location>
        <position position="1796"/>
    </location>
</feature>
<dbReference type="InterPro" id="IPR001610">
    <property type="entry name" value="PAC"/>
</dbReference>
<dbReference type="SUPFAM" id="SSF55781">
    <property type="entry name" value="GAF domain-like"/>
    <property type="match status" value="1"/>
</dbReference>
<dbReference type="InterPro" id="IPR036890">
    <property type="entry name" value="HATPase_C_sf"/>
</dbReference>
<evidence type="ECO:0000256" key="5">
    <source>
        <dbReference type="ARBA" id="ARBA00022553"/>
    </source>
</evidence>
<dbReference type="InterPro" id="IPR004358">
    <property type="entry name" value="Sig_transdc_His_kin-like_C"/>
</dbReference>
<comment type="subunit">
    <text evidence="14">At low DSF concentrations, interacts with RpfF.</text>
</comment>
<dbReference type="SMART" id="SM00086">
    <property type="entry name" value="PAC"/>
    <property type="match status" value="2"/>
</dbReference>
<evidence type="ECO:0000256" key="6">
    <source>
        <dbReference type="ARBA" id="ARBA00022679"/>
    </source>
</evidence>
<protein>
    <recommendedName>
        <fullName evidence="15">Sensory/regulatory protein RpfC</fullName>
        <ecNumber evidence="3">2.7.13.3</ecNumber>
    </recommendedName>
</protein>
<dbReference type="SUPFAM" id="SSF47226">
    <property type="entry name" value="Histidine-containing phosphotransfer domain, HPT domain"/>
    <property type="match status" value="1"/>
</dbReference>
<dbReference type="SMART" id="SM00448">
    <property type="entry name" value="REC"/>
    <property type="match status" value="2"/>
</dbReference>
<dbReference type="PROSITE" id="PS51257">
    <property type="entry name" value="PROKAR_LIPOPROTEIN"/>
    <property type="match status" value="1"/>
</dbReference>
<dbReference type="Pfam" id="PF00072">
    <property type="entry name" value="Response_reg"/>
    <property type="match status" value="2"/>
</dbReference>
<dbReference type="SMART" id="SM00091">
    <property type="entry name" value="PAS"/>
    <property type="match status" value="2"/>
</dbReference>
<dbReference type="InterPro" id="IPR003661">
    <property type="entry name" value="HisK_dim/P_dom"/>
</dbReference>
<feature type="modified residue" description="4-aspartylphosphate" evidence="17">
    <location>
        <position position="1509"/>
    </location>
</feature>
<dbReference type="Gene3D" id="3.30.450.40">
    <property type="match status" value="1"/>
</dbReference>
<dbReference type="SUPFAM" id="SSF55785">
    <property type="entry name" value="PYP-like sensor domain (PAS domain)"/>
    <property type="match status" value="2"/>
</dbReference>
<evidence type="ECO:0000259" key="22">
    <source>
        <dbReference type="PROSITE" id="PS50113"/>
    </source>
</evidence>
<dbReference type="InterPro" id="IPR001638">
    <property type="entry name" value="Solute-binding_3/MltF_N"/>
</dbReference>
<comment type="caution">
    <text evidence="24">The sequence shown here is derived from an EMBL/GenBank/DDBJ whole genome shotgun (WGS) entry which is preliminary data.</text>
</comment>
<dbReference type="InterPro" id="IPR035965">
    <property type="entry name" value="PAS-like_dom_sf"/>
</dbReference>
<dbReference type="InterPro" id="IPR000700">
    <property type="entry name" value="PAS-assoc_C"/>
</dbReference>
<evidence type="ECO:0000256" key="1">
    <source>
        <dbReference type="ARBA" id="ARBA00000085"/>
    </source>
</evidence>
<feature type="modified residue" description="4-aspartylphosphate" evidence="17">
    <location>
        <position position="1651"/>
    </location>
</feature>
<dbReference type="PROSITE" id="PS50894">
    <property type="entry name" value="HPT"/>
    <property type="match status" value="1"/>
</dbReference>
<dbReference type="PANTHER" id="PTHR45339">
    <property type="entry name" value="HYBRID SIGNAL TRANSDUCTION HISTIDINE KINASE J"/>
    <property type="match status" value="1"/>
</dbReference>
<dbReference type="PANTHER" id="PTHR45339:SF1">
    <property type="entry name" value="HYBRID SIGNAL TRANSDUCTION HISTIDINE KINASE J"/>
    <property type="match status" value="1"/>
</dbReference>
<dbReference type="Proteomes" id="UP000257039">
    <property type="component" value="Unassembled WGS sequence"/>
</dbReference>
<keyword evidence="7" id="KW-0812">Transmembrane</keyword>
<dbReference type="FunFam" id="3.30.565.10:FF:000010">
    <property type="entry name" value="Sensor histidine kinase RcsC"/>
    <property type="match status" value="1"/>
</dbReference>
<keyword evidence="6" id="KW-0808">Transferase</keyword>
<keyword evidence="12" id="KW-0902">Two-component regulatory system</keyword>
<dbReference type="SMART" id="SM00062">
    <property type="entry name" value="PBPb"/>
    <property type="match status" value="3"/>
</dbReference>
<dbReference type="SUPFAM" id="SSF52172">
    <property type="entry name" value="CheY-like"/>
    <property type="match status" value="2"/>
</dbReference>
<dbReference type="Pfam" id="PF02518">
    <property type="entry name" value="HATPase_c"/>
    <property type="match status" value="1"/>
</dbReference>
<sequence>MKRLFAIWFGFILLWSSYACSEESDTSTASLPPVEQVIVAYATGQEPFQFSDDEGKAAGYLIDIWREWSNQTGIKVKFLGAPEQVAVTMVNRGHADVLAGVYRRDEYKRLKYSTPLAKSGVYFFYHKSLLDIKKLEDLAGFKIGVIRGEEAEQYIEENVPNASVVTYNSYRQLLDAATRGDIRVFVGEGPLLRYLMAARGALQEFNYQSEQPLFQRTLYAAVNEVQSGLDEVIRNGMQKISLVDRKVLEGKWLEQTRAYSSDALIIAIDSDFPPLSFINSKGRPAGFFVDFWRLWSEKTKKQVRFRASEWHDTLEAIKDGEADIHSGVSETPMRKEWMDFSQPFYEMSSALFYATDSIPVQSFDDLTGSRIGVVKGTSQYLYVLENIREAYLTEYDNNEELIRALLDGEIRAFIAEPISVNILLNRLGLLGEVKQWGKNLYKEKFYAGVLTGRKDLLKLINNGLSLINHQERVELEARWLVDPKLRFFSDEVSPLELSEEEKEWLHNHPVITFTGDPGYPPFETVDENGDYQGVAADYIKILEKRLGITFNYIPSTNWSDAVAKLRNREVDLLPVIAWNEERAKRFAFTQPYWEVQTVIIARNTDDSINSIKDLAGKKVATLPEFAATDFIKKQYPDIDFVNVKDFADGFKQVSLGPLDAMIVNMATASHEIERTKITNLRIAAEAGYNYRFRMATHKHWDKFNTILNKVLSGVTPREKDEIKRHWISIQTQPWRPNKEFIIGVVITLAIILLIIYWNWRLSREIAERQKAEKALRMRAQMDRLLSNITRQFMDRDLDEAVNYTLRVVGEFMGADRGYVLIIRGQQALMTHEWYASDLPAFIASQRSYLVDKYPLLADRAKQGSTLQSSVRTLGAEDHDMKSLLAELKLRSVIHVPMLLSGRVVGCFAQATVMTNKHWNHDEVALLRRVGELIAIGRAKKDAEEALRVSEERYQLAMDAATDGLWDWNIPEETIYLSPRYARMLGYEPGEIAGTPAAWEALIHPDDKGDMIDFLRNMLATCNESFERVYRCFRKDGSVCYVRTKGKVVFRDEEGKPLRAVGTHVDISEELSRQRELSLAHFSLDNSADEIQWVNQQGHLSYANSELCRSLDYSLSELINKPLAEIDPNVDQKSWNRLWKLLKREKAITFETLRKRKDNSEYPVEVTANLMEYEGEGYVFMSGRNITDRKQAEEDLHKAKEIADQANRAKSDFLANMSHEIRTPMNAIIGMSHLALQTDLSEKQFDYISKIKSASHALLGIINDILDFSKIEAGRMEMESISFDLDEVFENLSNIMLVKAEEKNIEVHYHIADNVPRHLEGDPLRLGQILINLTHNAIKFTNKGSVSVYVKLVDWEQDHVQLEFLVKDTGIGISSDHLAHLFDSFSQVDSSTTRKFGGTGLGLAICKKLVSMMQGSIWVKSELGKGSEFYFTVRLGQQQFNNKLALMSDELKDMRVLVVDDNKASQTVLTDLLQSISMRAEVVSCAEEAYERLAEANSQPGDCFELVLMDWRMPDTDGIDASYHIKQMQQLVHTPVIIMVTAYGREEVMRQAQETVDAFLIKPVSPSVLLETILRTFGKGKLQTHPRQRSLTPENATLQRSGNVLLVEDNDINQQVAKELLEGMGLTVTIAGNGLEAINAVKQKAFDLVFMDIQMPEMDGYQATTYLRNDPEYQQLPIVAMTAHAMAGDKERCIAAGMDDHLPKPLDPDALAQVVSYWLGSHHSSGKGEVDQEADQVILPESLPGIDIKIGLSRLVNNRRLYLKLLHDFVRQLNDAESTVQHAYANDDWETILYQVHTLKGVAGNIGAIQLQRTAHELEKALRETPDNLTETLWDNFLESVKRLKPGLLDLPALPEPESPQDEKTVTSLLPFNEILHCLKELQLQLASGDIEVMAMFQRNQHDFATVLAPNELSQLEGFIDNFDFDEAADWLGDKLTMLEEVSQ</sequence>
<evidence type="ECO:0000256" key="10">
    <source>
        <dbReference type="ARBA" id="ARBA00022840"/>
    </source>
</evidence>
<dbReference type="SMART" id="SM00388">
    <property type="entry name" value="HisKA"/>
    <property type="match status" value="1"/>
</dbReference>
<dbReference type="Pfam" id="PF00497">
    <property type="entry name" value="SBP_bac_3"/>
    <property type="match status" value="3"/>
</dbReference>
<gene>
    <name evidence="24" type="ORF">B9G39_17460</name>
</gene>
<dbReference type="CDD" id="cd17546">
    <property type="entry name" value="REC_hyHK_CKI1_RcsC-like"/>
    <property type="match status" value="2"/>
</dbReference>
<dbReference type="GO" id="GO:0005886">
    <property type="term" value="C:plasma membrane"/>
    <property type="evidence" value="ECO:0007669"/>
    <property type="project" value="UniProtKB-SubCell"/>
</dbReference>
<dbReference type="InterPro" id="IPR008207">
    <property type="entry name" value="Sig_transdc_His_kin_Hpt_dom"/>
</dbReference>
<comment type="catalytic activity">
    <reaction evidence="1">
        <text>ATP + protein L-histidine = ADP + protein N-phospho-L-histidine.</text>
        <dbReference type="EC" id="2.7.13.3"/>
    </reaction>
</comment>
<evidence type="ECO:0000256" key="7">
    <source>
        <dbReference type="ARBA" id="ARBA00022692"/>
    </source>
</evidence>
<dbReference type="Gene3D" id="3.40.190.10">
    <property type="entry name" value="Periplasmic binding protein-like II"/>
    <property type="match status" value="6"/>
</dbReference>
<evidence type="ECO:0000256" key="2">
    <source>
        <dbReference type="ARBA" id="ARBA00004651"/>
    </source>
</evidence>
<feature type="domain" description="Response regulatory" evidence="20">
    <location>
        <begin position="1602"/>
        <end position="1718"/>
    </location>
</feature>
<comment type="subcellular location">
    <subcellularLocation>
        <location evidence="2">Cell membrane</location>
        <topology evidence="2">Multi-pass membrane protein</topology>
    </subcellularLocation>
</comment>
<dbReference type="GO" id="GO:0005524">
    <property type="term" value="F:ATP binding"/>
    <property type="evidence" value="ECO:0007669"/>
    <property type="project" value="UniProtKB-KW"/>
</dbReference>
<reference evidence="24 25" key="1">
    <citation type="submission" date="2017-04" db="EMBL/GenBank/DDBJ databases">
        <title>Draft genome sequence of Zooshikella ganghwensis VG4 isolated from Red Sea sediments.</title>
        <authorList>
            <person name="Rehman Z."/>
            <person name="Alam I."/>
            <person name="Kamau A."/>
            <person name="Bajic V."/>
            <person name="Leiknes T."/>
        </authorList>
    </citation>
    <scope>NUCLEOTIDE SEQUENCE [LARGE SCALE GENOMIC DNA]</scope>
    <source>
        <strain evidence="24 25">VG4</strain>
    </source>
</reference>
<dbReference type="Pfam" id="PF01627">
    <property type="entry name" value="Hpt"/>
    <property type="match status" value="1"/>
</dbReference>
<feature type="domain" description="Response regulatory" evidence="20">
    <location>
        <begin position="1454"/>
        <end position="1576"/>
    </location>
</feature>
<keyword evidence="5 17" id="KW-0597">Phosphoprotein</keyword>
<evidence type="ECO:0000259" key="21">
    <source>
        <dbReference type="PROSITE" id="PS50112"/>
    </source>
</evidence>
<dbReference type="InterPro" id="IPR011006">
    <property type="entry name" value="CheY-like_superfamily"/>
</dbReference>
<dbReference type="SUPFAM" id="SSF55874">
    <property type="entry name" value="ATPase domain of HSP90 chaperone/DNA topoisomerase II/histidine kinase"/>
    <property type="match status" value="1"/>
</dbReference>
<feature type="domain" description="PAC" evidence="22">
    <location>
        <begin position="1025"/>
        <end position="1078"/>
    </location>
</feature>
<keyword evidence="25" id="KW-1185">Reference proteome</keyword>
<dbReference type="CDD" id="cd00088">
    <property type="entry name" value="HPT"/>
    <property type="match status" value="1"/>
</dbReference>
<dbReference type="InterPro" id="IPR036641">
    <property type="entry name" value="HPT_dom_sf"/>
</dbReference>
<evidence type="ECO:0000256" key="17">
    <source>
        <dbReference type="PROSITE-ProRule" id="PRU00169"/>
    </source>
</evidence>
<dbReference type="SUPFAM" id="SSF47384">
    <property type="entry name" value="Homodimeric domain of signal transducing histidine kinase"/>
    <property type="match status" value="1"/>
</dbReference>
<dbReference type="EC" id="2.7.13.3" evidence="3"/>
<evidence type="ECO:0000313" key="25">
    <source>
        <dbReference type="Proteomes" id="UP000257039"/>
    </source>
</evidence>
<dbReference type="InterPro" id="IPR005467">
    <property type="entry name" value="His_kinase_dom"/>
</dbReference>
<keyword evidence="11" id="KW-1133">Transmembrane helix</keyword>
<dbReference type="PROSITE" id="PS50113">
    <property type="entry name" value="PAC"/>
    <property type="match status" value="1"/>
</dbReference>
<dbReference type="CDD" id="cd16922">
    <property type="entry name" value="HATPase_EvgS-ArcB-TorS-like"/>
    <property type="match status" value="1"/>
</dbReference>
<dbReference type="Gene3D" id="3.30.565.10">
    <property type="entry name" value="Histidine kinase-like ATPase, C-terminal domain"/>
    <property type="match status" value="1"/>
</dbReference>
<evidence type="ECO:0000259" key="23">
    <source>
        <dbReference type="PROSITE" id="PS50894"/>
    </source>
</evidence>
<feature type="domain" description="HPt" evidence="23">
    <location>
        <begin position="1757"/>
        <end position="1850"/>
    </location>
</feature>
<evidence type="ECO:0000256" key="14">
    <source>
        <dbReference type="ARBA" id="ARBA00064003"/>
    </source>
</evidence>
<keyword evidence="9" id="KW-0418">Kinase</keyword>
<feature type="chain" id="PRO_5020643072" description="Sensory/regulatory protein RpfC" evidence="18">
    <location>
        <begin position="22"/>
        <end position="1943"/>
    </location>
</feature>
<dbReference type="Gene3D" id="1.10.287.130">
    <property type="match status" value="1"/>
</dbReference>
<dbReference type="PRINTS" id="PR00344">
    <property type="entry name" value="BCTRLSENSOR"/>
</dbReference>
<dbReference type="SUPFAM" id="SSF53850">
    <property type="entry name" value="Periplasmic binding protein-like II"/>
    <property type="match status" value="3"/>
</dbReference>
<dbReference type="InterPro" id="IPR003018">
    <property type="entry name" value="GAF"/>
</dbReference>
<proteinExistence type="predicted"/>
<dbReference type="SMART" id="SM00065">
    <property type="entry name" value="GAF"/>
    <property type="match status" value="1"/>
</dbReference>
<keyword evidence="8" id="KW-0547">Nucleotide-binding</keyword>
<evidence type="ECO:0000256" key="4">
    <source>
        <dbReference type="ARBA" id="ARBA00022475"/>
    </source>
</evidence>
<dbReference type="CDD" id="cd01007">
    <property type="entry name" value="PBP2_BvgS_HisK_like"/>
    <property type="match status" value="1"/>
</dbReference>
<dbReference type="Pfam" id="PF08447">
    <property type="entry name" value="PAS_3"/>
    <property type="match status" value="1"/>
</dbReference>
<evidence type="ECO:0000259" key="20">
    <source>
        <dbReference type="PROSITE" id="PS50110"/>
    </source>
</evidence>
<dbReference type="CDD" id="cd00082">
    <property type="entry name" value="HisKA"/>
    <property type="match status" value="1"/>
</dbReference>
<dbReference type="PROSITE" id="PS50110">
    <property type="entry name" value="RESPONSE_REGULATORY"/>
    <property type="match status" value="2"/>
</dbReference>
<evidence type="ECO:0000256" key="18">
    <source>
        <dbReference type="SAM" id="SignalP"/>
    </source>
</evidence>
<evidence type="ECO:0000259" key="19">
    <source>
        <dbReference type="PROSITE" id="PS50109"/>
    </source>
</evidence>
<evidence type="ECO:0000256" key="15">
    <source>
        <dbReference type="ARBA" id="ARBA00068150"/>
    </source>
</evidence>
<evidence type="ECO:0000313" key="24">
    <source>
        <dbReference type="EMBL" id="RDH45078.1"/>
    </source>
</evidence>
<dbReference type="InterPro" id="IPR013655">
    <property type="entry name" value="PAS_fold_3"/>
</dbReference>
<dbReference type="Gene3D" id="3.30.450.20">
    <property type="entry name" value="PAS domain"/>
    <property type="match status" value="2"/>
</dbReference>
<feature type="signal peptide" evidence="18">
    <location>
        <begin position="1"/>
        <end position="21"/>
    </location>
</feature>
<name>A0A4P9VNP5_9GAMM</name>
<keyword evidence="10" id="KW-0067">ATP-binding</keyword>
<dbReference type="Gene3D" id="1.20.120.160">
    <property type="entry name" value="HPT domain"/>
    <property type="match status" value="1"/>
</dbReference>
<organism evidence="24 25">
    <name type="scientific">Zooshikella ganghwensis</name>
    <dbReference type="NCBI Taxonomy" id="202772"/>
    <lineage>
        <taxon>Bacteria</taxon>
        <taxon>Pseudomonadati</taxon>
        <taxon>Pseudomonadota</taxon>
        <taxon>Gammaproteobacteria</taxon>
        <taxon>Oceanospirillales</taxon>
        <taxon>Zooshikellaceae</taxon>
        <taxon>Zooshikella</taxon>
    </lineage>
</organism>
<dbReference type="SMART" id="SM00387">
    <property type="entry name" value="HATPase_c"/>
    <property type="match status" value="1"/>
</dbReference>
<dbReference type="InterPro" id="IPR029016">
    <property type="entry name" value="GAF-like_dom_sf"/>
</dbReference>
<evidence type="ECO:0000256" key="8">
    <source>
        <dbReference type="ARBA" id="ARBA00022741"/>
    </source>
</evidence>
<dbReference type="EMBL" id="NDXW01000001">
    <property type="protein sequence ID" value="RDH45078.1"/>
    <property type="molecule type" value="Genomic_DNA"/>
</dbReference>
<dbReference type="CDD" id="cd00130">
    <property type="entry name" value="PAS"/>
    <property type="match status" value="2"/>
</dbReference>
<dbReference type="CDD" id="cd13706">
    <property type="entry name" value="PBP2_HisK_like_1"/>
    <property type="match status" value="1"/>
</dbReference>
<keyword evidence="13" id="KW-0472">Membrane</keyword>
<evidence type="ECO:0000256" key="16">
    <source>
        <dbReference type="PROSITE-ProRule" id="PRU00110"/>
    </source>
</evidence>
<evidence type="ECO:0000256" key="12">
    <source>
        <dbReference type="ARBA" id="ARBA00023012"/>
    </source>
</evidence>
<dbReference type="Pfam" id="PF01590">
    <property type="entry name" value="GAF"/>
    <property type="match status" value="1"/>
</dbReference>
<dbReference type="Pfam" id="PF00512">
    <property type="entry name" value="HisKA"/>
    <property type="match status" value="1"/>
</dbReference>
<dbReference type="GO" id="GO:0000155">
    <property type="term" value="F:phosphorelay sensor kinase activity"/>
    <property type="evidence" value="ECO:0007669"/>
    <property type="project" value="InterPro"/>
</dbReference>
<evidence type="ECO:0000256" key="13">
    <source>
        <dbReference type="ARBA" id="ARBA00023136"/>
    </source>
</evidence>
<feature type="domain" description="PAS" evidence="21">
    <location>
        <begin position="949"/>
        <end position="1021"/>
    </location>
</feature>
<keyword evidence="4" id="KW-1003">Cell membrane</keyword>
<accession>A0A4P9VNP5</accession>
<dbReference type="SMART" id="SM00073">
    <property type="entry name" value="HPT"/>
    <property type="match status" value="1"/>
</dbReference>
<dbReference type="InterPro" id="IPR036097">
    <property type="entry name" value="HisK_dim/P_sf"/>
</dbReference>
<dbReference type="Gene3D" id="3.40.50.2300">
    <property type="match status" value="2"/>
</dbReference>
<evidence type="ECO:0000256" key="9">
    <source>
        <dbReference type="ARBA" id="ARBA00022777"/>
    </source>
</evidence>